<organism evidence="3 4">
    <name type="scientific">Geodermatophilus tzadiensis</name>
    <dbReference type="NCBI Taxonomy" id="1137988"/>
    <lineage>
        <taxon>Bacteria</taxon>
        <taxon>Bacillati</taxon>
        <taxon>Actinomycetota</taxon>
        <taxon>Actinomycetes</taxon>
        <taxon>Geodermatophilales</taxon>
        <taxon>Geodermatophilaceae</taxon>
        <taxon>Geodermatophilus</taxon>
    </lineage>
</organism>
<dbReference type="GO" id="GO:0020037">
    <property type="term" value="F:heme binding"/>
    <property type="evidence" value="ECO:0007669"/>
    <property type="project" value="InterPro"/>
</dbReference>
<dbReference type="EMBL" id="PVTG01000028">
    <property type="protein sequence ID" value="PRY35563.1"/>
    <property type="molecule type" value="Genomic_DNA"/>
</dbReference>
<dbReference type="PANTHER" id="PTHR46696">
    <property type="entry name" value="P450, PUTATIVE (EUROFUNG)-RELATED"/>
    <property type="match status" value="1"/>
</dbReference>
<dbReference type="GO" id="GO:0004497">
    <property type="term" value="F:monooxygenase activity"/>
    <property type="evidence" value="ECO:0007669"/>
    <property type="project" value="InterPro"/>
</dbReference>
<evidence type="ECO:0000256" key="2">
    <source>
        <dbReference type="SAM" id="MobiDB-lite"/>
    </source>
</evidence>
<dbReference type="InterPro" id="IPR001128">
    <property type="entry name" value="Cyt_P450"/>
</dbReference>
<evidence type="ECO:0000313" key="3">
    <source>
        <dbReference type="EMBL" id="PRY35563.1"/>
    </source>
</evidence>
<keyword evidence="4" id="KW-1185">Reference proteome</keyword>
<evidence type="ECO:0000256" key="1">
    <source>
        <dbReference type="ARBA" id="ARBA00010617"/>
    </source>
</evidence>
<reference evidence="3 4" key="1">
    <citation type="submission" date="2018-03" db="EMBL/GenBank/DDBJ databases">
        <title>Genomic Encyclopedia of Archaeal and Bacterial Type Strains, Phase II (KMG-II): from individual species to whole genera.</title>
        <authorList>
            <person name="Goeker M."/>
        </authorList>
    </citation>
    <scope>NUCLEOTIDE SEQUENCE [LARGE SCALE GENOMIC DNA]</scope>
    <source>
        <strain evidence="3 4">DSM 45416</strain>
    </source>
</reference>
<dbReference type="OrthoDB" id="4168525at2"/>
<proteinExistence type="inferred from homology"/>
<dbReference type="RefSeq" id="WP_146146227.1">
    <property type="nucleotide sequence ID" value="NZ_PVTG01000028.1"/>
</dbReference>
<dbReference type="GO" id="GO:0005506">
    <property type="term" value="F:iron ion binding"/>
    <property type="evidence" value="ECO:0007669"/>
    <property type="project" value="InterPro"/>
</dbReference>
<dbReference type="Gene3D" id="1.10.630.10">
    <property type="entry name" value="Cytochrome P450"/>
    <property type="match status" value="1"/>
</dbReference>
<dbReference type="GO" id="GO:0016705">
    <property type="term" value="F:oxidoreductase activity, acting on paired donors, with incorporation or reduction of molecular oxygen"/>
    <property type="evidence" value="ECO:0007669"/>
    <property type="project" value="InterPro"/>
</dbReference>
<dbReference type="AlphaFoldDB" id="A0A2T0SQC0"/>
<dbReference type="InterPro" id="IPR036396">
    <property type="entry name" value="Cyt_P450_sf"/>
</dbReference>
<comment type="similarity">
    <text evidence="1">Belongs to the cytochrome P450 family.</text>
</comment>
<feature type="compositionally biased region" description="Pro residues" evidence="2">
    <location>
        <begin position="23"/>
        <end position="35"/>
    </location>
</feature>
<dbReference type="Pfam" id="PF00067">
    <property type="entry name" value="p450"/>
    <property type="match status" value="1"/>
</dbReference>
<dbReference type="Proteomes" id="UP000239210">
    <property type="component" value="Unassembled WGS sequence"/>
</dbReference>
<evidence type="ECO:0000313" key="4">
    <source>
        <dbReference type="Proteomes" id="UP000239210"/>
    </source>
</evidence>
<feature type="region of interest" description="Disordered" evidence="2">
    <location>
        <begin position="1"/>
        <end position="44"/>
    </location>
</feature>
<accession>A0A2T0SQC0</accession>
<sequence length="588" mass="64161">MTATAPTPGSFLDDVSTAEADTPLPPTPPPMPDPAAPEYSGDPELYEQDRKVAEAASSAFAAAAQRRGEAVGRVVSTWVATAPLDMLQQLLDQPDAVMPVFRPAFGPVVVARHEHVITCLSRPDLFTVDLYAREMARATDDRTRNPGAFSHFLLGTDDDDLYRIDDVLLRRTVSRADEPRLTALVRAEAESWASAAASAEDGVVDVVPTLARTVPMRIVGDYLGVPAAELGEPSALDGCNGGDPFPLDDALLRVYAFQQIAEGRVPTAGDLFGWIKDVFRNTFNNFNQASPWFAEARERGLVATEYLTAWIHALLVAQKQRLLRGEPVPDTLLTRLLRLQQEVGGAEEGSLTEDVTALLGAAPPEGELARRLSDSMIRSNVFGVVVGAVVNPQEATCRVVDAMLRLQAGEYETVDGASYDDAVRLARLDRGDPGYETGLARLRAYALEALRLRPQGEVLLRLCTADGAELGGLPIRRGTPVFVGYAGAMRDPRTVPHPLAFDVTRDEQLVGYRQDAERAREAPQSRLYLQHGFGRHKCLGRYASEITLQESLRAVLRLGRLQRRTELELDEHNLYARSLRIGVGGGPR</sequence>
<dbReference type="PANTHER" id="PTHR46696:SF1">
    <property type="entry name" value="CYTOCHROME P450 YJIB-RELATED"/>
    <property type="match status" value="1"/>
</dbReference>
<protein>
    <submittedName>
        <fullName evidence="3">Cytochrome P450</fullName>
    </submittedName>
</protein>
<gene>
    <name evidence="3" type="ORF">LY71_1283</name>
</gene>
<dbReference type="SUPFAM" id="SSF48264">
    <property type="entry name" value="Cytochrome P450"/>
    <property type="match status" value="1"/>
</dbReference>
<name>A0A2T0SQC0_9ACTN</name>
<comment type="caution">
    <text evidence="3">The sequence shown here is derived from an EMBL/GenBank/DDBJ whole genome shotgun (WGS) entry which is preliminary data.</text>
</comment>